<dbReference type="InterPro" id="IPR003774">
    <property type="entry name" value="AlgH-like"/>
</dbReference>
<dbReference type="Gene3D" id="3.40.1740.10">
    <property type="entry name" value="VC0467-like"/>
    <property type="match status" value="1"/>
</dbReference>
<gene>
    <name evidence="3" type="ORF">QW060_12865</name>
</gene>
<dbReference type="HAMAP" id="MF_00758">
    <property type="entry name" value="UPF0301"/>
    <property type="match status" value="1"/>
</dbReference>
<accession>A0ABT8CVH2</accession>
<dbReference type="PANTHER" id="PTHR30327">
    <property type="entry name" value="UNCHARACTERIZED PROTEIN YQGE"/>
    <property type="match status" value="1"/>
</dbReference>
<name>A0ABT8CVH2_9FLAO</name>
<evidence type="ECO:0000313" key="4">
    <source>
        <dbReference type="Proteomes" id="UP001242368"/>
    </source>
</evidence>
<evidence type="ECO:0000256" key="2">
    <source>
        <dbReference type="HAMAP-Rule" id="MF_00758"/>
    </source>
</evidence>
<proteinExistence type="inferred from homology"/>
<dbReference type="SUPFAM" id="SSF143456">
    <property type="entry name" value="VC0467-like"/>
    <property type="match status" value="1"/>
</dbReference>
<organism evidence="3 4">
    <name type="scientific">Paenimyroides ceti</name>
    <dbReference type="NCBI Taxonomy" id="395087"/>
    <lineage>
        <taxon>Bacteria</taxon>
        <taxon>Pseudomonadati</taxon>
        <taxon>Bacteroidota</taxon>
        <taxon>Flavobacteriia</taxon>
        <taxon>Flavobacteriales</taxon>
        <taxon>Flavobacteriaceae</taxon>
        <taxon>Paenimyroides</taxon>
    </lineage>
</organism>
<comment type="caution">
    <text evidence="3">The sequence shown here is derived from an EMBL/GenBank/DDBJ whole genome shotgun (WGS) entry which is preliminary data.</text>
</comment>
<evidence type="ECO:0000313" key="3">
    <source>
        <dbReference type="EMBL" id="MDN3708001.1"/>
    </source>
</evidence>
<evidence type="ECO:0000256" key="1">
    <source>
        <dbReference type="ARBA" id="ARBA00009600"/>
    </source>
</evidence>
<reference evidence="4" key="1">
    <citation type="journal article" date="2019" name="Int. J. Syst. Evol. Microbiol.">
        <title>The Global Catalogue of Microorganisms (GCM) 10K type strain sequencing project: providing services to taxonomists for standard genome sequencing and annotation.</title>
        <authorList>
            <consortium name="The Broad Institute Genomics Platform"/>
            <consortium name="The Broad Institute Genome Sequencing Center for Infectious Disease"/>
            <person name="Wu L."/>
            <person name="Ma J."/>
        </authorList>
    </citation>
    <scope>NUCLEOTIDE SEQUENCE [LARGE SCALE GENOMIC DNA]</scope>
    <source>
        <strain evidence="4">CECT 7184</strain>
    </source>
</reference>
<sequence length="185" mass="20840">MNVTPHKGNLLIAAPNALNDADFSRSVVLLTEHSEKGSVGFILNKPSDLTISDILPEITKDFPIYLGGPVENENLYFIHNIPHIIKNSIEISDGIFWGGDFNILVDLLKNDEINKTNIKFFLGYSGWEADQLEEEIDIDFWVVSENSEKLPLFHIAGATIWKDLLMNLGEKYVIWANAPEDPIMN</sequence>
<dbReference type="EMBL" id="JAUFQU010000001">
    <property type="protein sequence ID" value="MDN3708001.1"/>
    <property type="molecule type" value="Genomic_DNA"/>
</dbReference>
<dbReference type="Proteomes" id="UP001242368">
    <property type="component" value="Unassembled WGS sequence"/>
</dbReference>
<dbReference type="PANTHER" id="PTHR30327:SF1">
    <property type="entry name" value="UPF0301 PROTEIN YQGE"/>
    <property type="match status" value="1"/>
</dbReference>
<dbReference type="RefSeq" id="WP_290363889.1">
    <property type="nucleotide sequence ID" value="NZ_JAUFQU010000001.1"/>
</dbReference>
<keyword evidence="4" id="KW-1185">Reference proteome</keyword>
<dbReference type="Pfam" id="PF02622">
    <property type="entry name" value="DUF179"/>
    <property type="match status" value="1"/>
</dbReference>
<comment type="similarity">
    <text evidence="1 2">Belongs to the UPF0301 (AlgH) family.</text>
</comment>
<protein>
    <recommendedName>
        <fullName evidence="2">UPF0301 protein QW060_12865</fullName>
    </recommendedName>
</protein>